<dbReference type="EMBL" id="CT868429">
    <property type="protein sequence ID" value="CAK81954.1"/>
    <property type="molecule type" value="Genomic_DNA"/>
</dbReference>
<feature type="transmembrane region" description="Helical" evidence="1">
    <location>
        <begin position="6"/>
        <end position="25"/>
    </location>
</feature>
<dbReference type="InParanoid" id="A0DFY7"/>
<keyword evidence="3" id="KW-1185">Reference proteome</keyword>
<dbReference type="Proteomes" id="UP000000600">
    <property type="component" value="Unassembled WGS sequence"/>
</dbReference>
<keyword evidence="1" id="KW-0812">Transmembrane</keyword>
<dbReference type="HOGENOM" id="CLU_1565913_0_0_1"/>
<protein>
    <recommendedName>
        <fullName evidence="4">Transmembrane protein</fullName>
    </recommendedName>
</protein>
<dbReference type="RefSeq" id="XP_001449351.1">
    <property type="nucleotide sequence ID" value="XM_001449314.1"/>
</dbReference>
<gene>
    <name evidence="2" type="ORF">GSPATT00002082001</name>
</gene>
<reference evidence="2 3" key="1">
    <citation type="journal article" date="2006" name="Nature">
        <title>Global trends of whole-genome duplications revealed by the ciliate Paramecium tetraurelia.</title>
        <authorList>
            <consortium name="Genoscope"/>
            <person name="Aury J.-M."/>
            <person name="Jaillon O."/>
            <person name="Duret L."/>
            <person name="Noel B."/>
            <person name="Jubin C."/>
            <person name="Porcel B.M."/>
            <person name="Segurens B."/>
            <person name="Daubin V."/>
            <person name="Anthouard V."/>
            <person name="Aiach N."/>
            <person name="Arnaiz O."/>
            <person name="Billaut A."/>
            <person name="Beisson J."/>
            <person name="Blanc I."/>
            <person name="Bouhouche K."/>
            <person name="Camara F."/>
            <person name="Duharcourt S."/>
            <person name="Guigo R."/>
            <person name="Gogendeau D."/>
            <person name="Katinka M."/>
            <person name="Keller A.-M."/>
            <person name="Kissmehl R."/>
            <person name="Klotz C."/>
            <person name="Koll F."/>
            <person name="Le Moue A."/>
            <person name="Lepere C."/>
            <person name="Malinsky S."/>
            <person name="Nowacki M."/>
            <person name="Nowak J.K."/>
            <person name="Plattner H."/>
            <person name="Poulain J."/>
            <person name="Ruiz F."/>
            <person name="Serrano V."/>
            <person name="Zagulski M."/>
            <person name="Dessen P."/>
            <person name="Betermier M."/>
            <person name="Weissenbach J."/>
            <person name="Scarpelli C."/>
            <person name="Schachter V."/>
            <person name="Sperling L."/>
            <person name="Meyer E."/>
            <person name="Cohen J."/>
            <person name="Wincker P."/>
        </authorList>
    </citation>
    <scope>NUCLEOTIDE SEQUENCE [LARGE SCALE GENOMIC DNA]</scope>
    <source>
        <strain evidence="2 3">Stock d4-2</strain>
    </source>
</reference>
<keyword evidence="1" id="KW-0472">Membrane</keyword>
<dbReference type="AlphaFoldDB" id="A0DFY7"/>
<accession>A0DFY7</accession>
<evidence type="ECO:0000313" key="2">
    <source>
        <dbReference type="EMBL" id="CAK81954.1"/>
    </source>
</evidence>
<sequence length="171" mass="20871">MRSTLFSIYFLFLYFFLLKSFYLSIRRKSYTYVNMIEEQNLCKRCKIHRGFIQFSMIRNNNSSLQNLLDLHIRNGSSLFLHWQLCREKQLQIFYKFYLLYKYPDIKCIIIFRQTILFFRYFEIWIINSKLVQIDICLHFHNITFFIGSFNVVCLSICLSKQQFDGSYAKIS</sequence>
<evidence type="ECO:0000256" key="1">
    <source>
        <dbReference type="SAM" id="Phobius"/>
    </source>
</evidence>
<organism evidence="2 3">
    <name type="scientific">Paramecium tetraurelia</name>
    <dbReference type="NCBI Taxonomy" id="5888"/>
    <lineage>
        <taxon>Eukaryota</taxon>
        <taxon>Sar</taxon>
        <taxon>Alveolata</taxon>
        <taxon>Ciliophora</taxon>
        <taxon>Intramacronucleata</taxon>
        <taxon>Oligohymenophorea</taxon>
        <taxon>Peniculida</taxon>
        <taxon>Parameciidae</taxon>
        <taxon>Paramecium</taxon>
    </lineage>
</organism>
<proteinExistence type="predicted"/>
<evidence type="ECO:0008006" key="4">
    <source>
        <dbReference type="Google" id="ProtNLM"/>
    </source>
</evidence>
<keyword evidence="1" id="KW-1133">Transmembrane helix</keyword>
<name>A0DFY7_PARTE</name>
<dbReference type="GeneID" id="5035134"/>
<evidence type="ECO:0000313" key="3">
    <source>
        <dbReference type="Proteomes" id="UP000000600"/>
    </source>
</evidence>
<dbReference type="KEGG" id="ptm:GSPATT00002082001"/>